<organism evidence="1 2">
    <name type="scientific">Streptomyces spectabilis</name>
    <dbReference type="NCBI Taxonomy" id="68270"/>
    <lineage>
        <taxon>Bacteria</taxon>
        <taxon>Bacillati</taxon>
        <taxon>Actinomycetota</taxon>
        <taxon>Actinomycetes</taxon>
        <taxon>Kitasatosporales</taxon>
        <taxon>Streptomycetaceae</taxon>
        <taxon>Streptomyces</taxon>
    </lineage>
</organism>
<name>A0A516REZ1_STRST</name>
<dbReference type="Pfam" id="PF22880">
    <property type="entry name" value="DUF7019"/>
    <property type="match status" value="1"/>
</dbReference>
<sequence length="225" mass="25219">MRYYIYVSEAKLEMLYGQIPPKLLRRLAVEAKVDLKLVSVSVQSPRTDTSTYDRLDLVEAYLEREFDVSWMSEPSAWFRGDLGLRVAGYGEPNSPTLMTGRDGDTVVALIGSSHHLIGYQVGADMERVGFSGLPSIFRLLQAIPPEWERQFGVRWRGRMPDRESVTHDVLRCAEALTVPPMYCEFLARRLLTGTATGADGRELTVVVGTPLYVAMSDRTPEDGEV</sequence>
<dbReference type="RefSeq" id="WP_144321442.1">
    <property type="nucleotide sequence ID" value="NZ_CP040916.1"/>
</dbReference>
<dbReference type="InterPro" id="IPR054284">
    <property type="entry name" value="DUF7019"/>
</dbReference>
<protein>
    <submittedName>
        <fullName evidence="1">Uncharacterized protein</fullName>
    </submittedName>
</protein>
<dbReference type="EMBL" id="CP040916">
    <property type="protein sequence ID" value="QDQ14227.1"/>
    <property type="molecule type" value="Genomic_DNA"/>
</dbReference>
<evidence type="ECO:0000313" key="2">
    <source>
        <dbReference type="Proteomes" id="UP000316806"/>
    </source>
</evidence>
<dbReference type="Proteomes" id="UP000316806">
    <property type="component" value="Chromosome"/>
</dbReference>
<gene>
    <name evidence="1" type="ORF">FH965_29655</name>
</gene>
<dbReference type="NCBIfam" id="NF040893">
    <property type="entry name" value="SAVMC3_10250"/>
    <property type="match status" value="1"/>
</dbReference>
<accession>A0A516REZ1</accession>
<proteinExistence type="predicted"/>
<evidence type="ECO:0000313" key="1">
    <source>
        <dbReference type="EMBL" id="QDQ14227.1"/>
    </source>
</evidence>
<dbReference type="AlphaFoldDB" id="A0A516REZ1"/>
<reference evidence="1 2" key="1">
    <citation type="journal article" date="2019" name="J. Ind. Microbiol. Biotechnol.">
        <title>The complete genomic sequence of Streptomyces spectabilis NRRL-2792 and identification of secondary metabolite biosynthetic gene clusters.</title>
        <authorList>
            <person name="Sinha A."/>
            <person name="Phillips-Salemka S."/>
            <person name="Niraula T.A."/>
            <person name="Short K.A."/>
            <person name="Niraula N.P."/>
        </authorList>
    </citation>
    <scope>NUCLEOTIDE SEQUENCE [LARGE SCALE GENOMIC DNA]</scope>
    <source>
        <strain evidence="1 2">NRRL 2792</strain>
    </source>
</reference>